<gene>
    <name evidence="1" type="ORF">GOBAR_AA03851</name>
</gene>
<dbReference type="AlphaFoldDB" id="A0A2P5YMB6"/>
<evidence type="ECO:0000313" key="1">
    <source>
        <dbReference type="EMBL" id="PPS16732.1"/>
    </source>
</evidence>
<organism evidence="1 2">
    <name type="scientific">Gossypium barbadense</name>
    <name type="common">Sea Island cotton</name>
    <name type="synonym">Hibiscus barbadensis</name>
    <dbReference type="NCBI Taxonomy" id="3634"/>
    <lineage>
        <taxon>Eukaryota</taxon>
        <taxon>Viridiplantae</taxon>
        <taxon>Streptophyta</taxon>
        <taxon>Embryophyta</taxon>
        <taxon>Tracheophyta</taxon>
        <taxon>Spermatophyta</taxon>
        <taxon>Magnoliopsida</taxon>
        <taxon>eudicotyledons</taxon>
        <taxon>Gunneridae</taxon>
        <taxon>Pentapetalae</taxon>
        <taxon>rosids</taxon>
        <taxon>malvids</taxon>
        <taxon>Malvales</taxon>
        <taxon>Malvaceae</taxon>
        <taxon>Malvoideae</taxon>
        <taxon>Gossypium</taxon>
    </lineage>
</organism>
<dbReference type="EMBL" id="KZ663002">
    <property type="protein sequence ID" value="PPS16732.1"/>
    <property type="molecule type" value="Genomic_DNA"/>
</dbReference>
<proteinExistence type="predicted"/>
<accession>A0A2P5YMB6</accession>
<protein>
    <submittedName>
        <fullName evidence="1">Uncharacterized protein</fullName>
    </submittedName>
</protein>
<name>A0A2P5YMB6_GOSBA</name>
<evidence type="ECO:0000313" key="2">
    <source>
        <dbReference type="Proteomes" id="UP000239757"/>
    </source>
</evidence>
<reference evidence="1 2" key="1">
    <citation type="submission" date="2015-01" db="EMBL/GenBank/DDBJ databases">
        <title>Genome of allotetraploid Gossypium barbadense reveals genomic plasticity and fiber elongation in cotton evolution.</title>
        <authorList>
            <person name="Chen X."/>
            <person name="Liu X."/>
            <person name="Zhao B."/>
            <person name="Zheng H."/>
            <person name="Hu Y."/>
            <person name="Lu G."/>
            <person name="Yang C."/>
            <person name="Chen J."/>
            <person name="Shan C."/>
            <person name="Zhang L."/>
            <person name="Zhou Y."/>
            <person name="Wang L."/>
            <person name="Guo W."/>
            <person name="Bai Y."/>
            <person name="Ruan J."/>
            <person name="Shangguan X."/>
            <person name="Mao Y."/>
            <person name="Jiang J."/>
            <person name="Zhu Y."/>
            <person name="Lei J."/>
            <person name="Kang H."/>
            <person name="Chen S."/>
            <person name="He X."/>
            <person name="Wang R."/>
            <person name="Wang Y."/>
            <person name="Chen J."/>
            <person name="Wang L."/>
            <person name="Yu S."/>
            <person name="Wang B."/>
            <person name="Wei J."/>
            <person name="Song S."/>
            <person name="Lu X."/>
            <person name="Gao Z."/>
            <person name="Gu W."/>
            <person name="Deng X."/>
            <person name="Ma D."/>
            <person name="Wang S."/>
            <person name="Liang W."/>
            <person name="Fang L."/>
            <person name="Cai C."/>
            <person name="Zhu X."/>
            <person name="Zhou B."/>
            <person name="Zhang Y."/>
            <person name="Chen Z."/>
            <person name="Xu S."/>
            <person name="Zhu R."/>
            <person name="Wang S."/>
            <person name="Zhang T."/>
            <person name="Zhao G."/>
        </authorList>
    </citation>
    <scope>NUCLEOTIDE SEQUENCE [LARGE SCALE GENOMIC DNA]</scope>
    <source>
        <strain evidence="2">cv. Xinhai21</strain>
        <tissue evidence="1">Leaf</tissue>
    </source>
</reference>
<sequence>MPVAVAPVPPPHIDAAPLCRQAPPLFINRIPYHIHVIRKSLSLPRRNEKEQHPPLIQLADTVRALLTTKPWGLFFEIIEPMYLELTLKLCSTFHLQVVMTEFDVPGMVQFLEWSSSVSKQFQGIGSRPITAIITCHPGSHPDGTARDIAPGHVFDLAYFISFAIRHQTERHKKGVISIGPYVTRQARYFGPLNTVAQASSLTLIGQMSPQAKQEDLEDITDDVPPPHEDPAFQPSPIHRPVHATASLSDISERLTLFEQQYFQCFDHINSTLHQICQYLHISSPPPPRKPSGDEDV</sequence>
<dbReference type="Proteomes" id="UP000239757">
    <property type="component" value="Unassembled WGS sequence"/>
</dbReference>